<dbReference type="SUPFAM" id="SSF161098">
    <property type="entry name" value="MetI-like"/>
    <property type="match status" value="1"/>
</dbReference>
<feature type="transmembrane region" description="Helical" evidence="7">
    <location>
        <begin position="276"/>
        <end position="301"/>
    </location>
</feature>
<evidence type="ECO:0000256" key="3">
    <source>
        <dbReference type="ARBA" id="ARBA00022475"/>
    </source>
</evidence>
<feature type="transmembrane region" description="Helical" evidence="7">
    <location>
        <begin position="24"/>
        <end position="51"/>
    </location>
</feature>
<protein>
    <submittedName>
        <fullName evidence="9">Sugar ABC transporter permease</fullName>
    </submittedName>
</protein>
<accession>A0A919GC62</accession>
<reference evidence="9" key="2">
    <citation type="submission" date="2020-09" db="EMBL/GenBank/DDBJ databases">
        <authorList>
            <person name="Sun Q."/>
            <person name="Zhou Y."/>
        </authorList>
    </citation>
    <scope>NUCLEOTIDE SEQUENCE</scope>
    <source>
        <strain evidence="9">CGMCC 4.7403</strain>
    </source>
</reference>
<keyword evidence="3" id="KW-1003">Cell membrane</keyword>
<comment type="caution">
    <text evidence="9">The sequence shown here is derived from an EMBL/GenBank/DDBJ whole genome shotgun (WGS) entry which is preliminary data.</text>
</comment>
<keyword evidence="6 7" id="KW-0472">Membrane</keyword>
<evidence type="ECO:0000313" key="10">
    <source>
        <dbReference type="Proteomes" id="UP000603227"/>
    </source>
</evidence>
<keyword evidence="4 7" id="KW-0812">Transmembrane</keyword>
<keyword evidence="10" id="KW-1185">Reference proteome</keyword>
<dbReference type="AlphaFoldDB" id="A0A919GC62"/>
<dbReference type="Gene3D" id="1.10.3720.10">
    <property type="entry name" value="MetI-like"/>
    <property type="match status" value="1"/>
</dbReference>
<dbReference type="InterPro" id="IPR050809">
    <property type="entry name" value="UgpAE/MalFG_permease"/>
</dbReference>
<feature type="transmembrane region" description="Helical" evidence="7">
    <location>
        <begin position="120"/>
        <end position="140"/>
    </location>
</feature>
<keyword evidence="5 7" id="KW-1133">Transmembrane helix</keyword>
<dbReference type="EMBL" id="BNAT01000001">
    <property type="protein sequence ID" value="GHH81962.1"/>
    <property type="molecule type" value="Genomic_DNA"/>
</dbReference>
<dbReference type="InterPro" id="IPR000515">
    <property type="entry name" value="MetI-like"/>
</dbReference>
<comment type="similarity">
    <text evidence="7">Belongs to the binding-protein-dependent transport system permease family.</text>
</comment>
<evidence type="ECO:0000256" key="4">
    <source>
        <dbReference type="ARBA" id="ARBA00022692"/>
    </source>
</evidence>
<evidence type="ECO:0000256" key="1">
    <source>
        <dbReference type="ARBA" id="ARBA00004651"/>
    </source>
</evidence>
<gene>
    <name evidence="9" type="ORF">GCM10017771_05180</name>
</gene>
<dbReference type="RefSeq" id="WP_189780680.1">
    <property type="nucleotide sequence ID" value="NZ_BNAT01000001.1"/>
</dbReference>
<dbReference type="Proteomes" id="UP000603227">
    <property type="component" value="Unassembled WGS sequence"/>
</dbReference>
<dbReference type="PANTHER" id="PTHR43227:SF11">
    <property type="entry name" value="BLL4140 PROTEIN"/>
    <property type="match status" value="1"/>
</dbReference>
<sequence length="310" mass="33839">MTPPTGLGRGAAPRRTPARAGVRLAGAALTAPALAMIAVFFYVPLVTMLWMTLHDWPLLGERRFVGLRNYRDALDDVAFRNAVLFTFEYTLISTPVLLVLALALALLVRRSGHAARFFQGLYFMPVVIGLAAGSFLWLFLFQSDIGPVSHLADRLGLTSRNTDWFADKTSALLVVIAMVTWKVVGLQMLLLLAGLQAIPAEVEEAARVDGANKWQTLRHITLPLLRPTLALVLVFSVAGSLLAFDQFFIMTSGGPTNSTITAVYEIYRTSFIQFKLGLGATFSALLMIVLVLVSALQLYLLRSSEPGSEP</sequence>
<dbReference type="Pfam" id="PF00528">
    <property type="entry name" value="BPD_transp_1"/>
    <property type="match status" value="1"/>
</dbReference>
<dbReference type="PANTHER" id="PTHR43227">
    <property type="entry name" value="BLL4140 PROTEIN"/>
    <property type="match status" value="1"/>
</dbReference>
<dbReference type="InterPro" id="IPR035906">
    <property type="entry name" value="MetI-like_sf"/>
</dbReference>
<dbReference type="GO" id="GO:0055085">
    <property type="term" value="P:transmembrane transport"/>
    <property type="evidence" value="ECO:0007669"/>
    <property type="project" value="InterPro"/>
</dbReference>
<feature type="transmembrane region" description="Helical" evidence="7">
    <location>
        <begin position="89"/>
        <end position="108"/>
    </location>
</feature>
<dbReference type="GO" id="GO:0005886">
    <property type="term" value="C:plasma membrane"/>
    <property type="evidence" value="ECO:0007669"/>
    <property type="project" value="UniProtKB-SubCell"/>
</dbReference>
<feature type="domain" description="ABC transmembrane type-1" evidence="8">
    <location>
        <begin position="83"/>
        <end position="297"/>
    </location>
</feature>
<evidence type="ECO:0000259" key="8">
    <source>
        <dbReference type="PROSITE" id="PS50928"/>
    </source>
</evidence>
<evidence type="ECO:0000256" key="7">
    <source>
        <dbReference type="RuleBase" id="RU363032"/>
    </source>
</evidence>
<evidence type="ECO:0000256" key="5">
    <source>
        <dbReference type="ARBA" id="ARBA00022989"/>
    </source>
</evidence>
<evidence type="ECO:0000313" key="9">
    <source>
        <dbReference type="EMBL" id="GHH81962.1"/>
    </source>
</evidence>
<dbReference type="CDD" id="cd06261">
    <property type="entry name" value="TM_PBP2"/>
    <property type="match status" value="1"/>
</dbReference>
<keyword evidence="2 7" id="KW-0813">Transport</keyword>
<reference evidence="9" key="1">
    <citation type="journal article" date="2014" name="Int. J. Syst. Evol. Microbiol.">
        <title>Complete genome sequence of Corynebacterium casei LMG S-19264T (=DSM 44701T), isolated from a smear-ripened cheese.</title>
        <authorList>
            <consortium name="US DOE Joint Genome Institute (JGI-PGF)"/>
            <person name="Walter F."/>
            <person name="Albersmeier A."/>
            <person name="Kalinowski J."/>
            <person name="Ruckert C."/>
        </authorList>
    </citation>
    <scope>NUCLEOTIDE SEQUENCE</scope>
    <source>
        <strain evidence="9">CGMCC 4.7403</strain>
    </source>
</reference>
<comment type="subcellular location">
    <subcellularLocation>
        <location evidence="1 7">Cell membrane</location>
        <topology evidence="1 7">Multi-pass membrane protein</topology>
    </subcellularLocation>
</comment>
<name>A0A919GC62_9ACTN</name>
<proteinExistence type="inferred from homology"/>
<evidence type="ECO:0000256" key="2">
    <source>
        <dbReference type="ARBA" id="ARBA00022448"/>
    </source>
</evidence>
<evidence type="ECO:0000256" key="6">
    <source>
        <dbReference type="ARBA" id="ARBA00023136"/>
    </source>
</evidence>
<organism evidence="9 10">
    <name type="scientific">Streptomyces capitiformicae</name>
    <dbReference type="NCBI Taxonomy" id="2014920"/>
    <lineage>
        <taxon>Bacteria</taxon>
        <taxon>Bacillati</taxon>
        <taxon>Actinomycetota</taxon>
        <taxon>Actinomycetes</taxon>
        <taxon>Kitasatosporales</taxon>
        <taxon>Streptomycetaceae</taxon>
        <taxon>Streptomyces</taxon>
    </lineage>
</organism>
<dbReference type="PROSITE" id="PS50928">
    <property type="entry name" value="ABC_TM1"/>
    <property type="match status" value="1"/>
</dbReference>
<feature type="transmembrane region" description="Helical" evidence="7">
    <location>
        <begin position="171"/>
        <end position="193"/>
    </location>
</feature>
<feature type="transmembrane region" description="Helical" evidence="7">
    <location>
        <begin position="228"/>
        <end position="249"/>
    </location>
</feature>